<keyword evidence="12" id="KW-1185">Reference proteome</keyword>
<dbReference type="AlphaFoldDB" id="A0A0B3VUW8"/>
<dbReference type="InterPro" id="IPR045761">
    <property type="entry name" value="ODP_dom"/>
</dbReference>
<dbReference type="SUPFAM" id="SSF51905">
    <property type="entry name" value="FAD/NAD(P)-binding domain"/>
    <property type="match status" value="2"/>
</dbReference>
<dbReference type="InterPro" id="IPR024934">
    <property type="entry name" value="Rubredoxin-like_dom"/>
</dbReference>
<evidence type="ECO:0000256" key="7">
    <source>
        <dbReference type="ARBA" id="ARBA00022982"/>
    </source>
</evidence>
<dbReference type="SUPFAM" id="SSF57802">
    <property type="entry name" value="Rubredoxin-like"/>
    <property type="match status" value="1"/>
</dbReference>
<evidence type="ECO:0000256" key="8">
    <source>
        <dbReference type="ARBA" id="ARBA00023004"/>
    </source>
</evidence>
<dbReference type="PANTHER" id="PTHR32145">
    <property type="entry name" value="DIFLAVIN FLAVOPROTEIN A 2-RELATED"/>
    <property type="match status" value="1"/>
</dbReference>
<dbReference type="STRING" id="1577792.QX51_13230"/>
<dbReference type="Pfam" id="PF00258">
    <property type="entry name" value="Flavodoxin_1"/>
    <property type="match status" value="1"/>
</dbReference>
<dbReference type="GO" id="GO:0005506">
    <property type="term" value="F:iron ion binding"/>
    <property type="evidence" value="ECO:0007669"/>
    <property type="project" value="InterPro"/>
</dbReference>
<dbReference type="OrthoDB" id="9807946at2"/>
<evidence type="ECO:0000256" key="3">
    <source>
        <dbReference type="ARBA" id="ARBA00007121"/>
    </source>
</evidence>
<dbReference type="InterPro" id="IPR051285">
    <property type="entry name" value="NADH_oxidoreductase_modular"/>
</dbReference>
<dbReference type="InterPro" id="IPR036188">
    <property type="entry name" value="FAD/NAD-bd_sf"/>
</dbReference>
<organism evidence="11 12">
    <name type="scientific">Terrisporobacter othiniensis</name>
    <dbReference type="NCBI Taxonomy" id="1577792"/>
    <lineage>
        <taxon>Bacteria</taxon>
        <taxon>Bacillati</taxon>
        <taxon>Bacillota</taxon>
        <taxon>Clostridia</taxon>
        <taxon>Peptostreptococcales</taxon>
        <taxon>Peptostreptococcaceae</taxon>
        <taxon>Terrisporobacter</taxon>
    </lineage>
</organism>
<dbReference type="Gene3D" id="3.30.390.30">
    <property type="match status" value="1"/>
</dbReference>
<keyword evidence="7" id="KW-0249">Electron transport</keyword>
<dbReference type="RefSeq" id="WP_039680372.1">
    <property type="nucleotide sequence ID" value="NZ_JAXECK010000039.1"/>
</dbReference>
<keyword evidence="4" id="KW-0813">Transport</keyword>
<protein>
    <submittedName>
        <fullName evidence="11">Pyridine nucleotide-disulfide oxidoreductase</fullName>
    </submittedName>
</protein>
<dbReference type="GO" id="GO:0016651">
    <property type="term" value="F:oxidoreductase activity, acting on NAD(P)H"/>
    <property type="evidence" value="ECO:0007669"/>
    <property type="project" value="UniProtKB-ARBA"/>
</dbReference>
<name>A0A0B3VUW8_9FIRM</name>
<dbReference type="InterPro" id="IPR029039">
    <property type="entry name" value="Flavoprotein-like_sf"/>
</dbReference>
<dbReference type="GO" id="GO:0010181">
    <property type="term" value="F:FMN binding"/>
    <property type="evidence" value="ECO:0007669"/>
    <property type="project" value="InterPro"/>
</dbReference>
<dbReference type="Pfam" id="PF19583">
    <property type="entry name" value="ODP"/>
    <property type="match status" value="1"/>
</dbReference>
<feature type="domain" description="Flavodoxin-like" evidence="9">
    <location>
        <begin position="255"/>
        <end position="393"/>
    </location>
</feature>
<dbReference type="Pfam" id="PF07992">
    <property type="entry name" value="Pyr_redox_2"/>
    <property type="match status" value="1"/>
</dbReference>
<accession>A0A0B3VUW8</accession>
<keyword evidence="8" id="KW-0408">Iron</keyword>
<dbReference type="EMBL" id="JWHR01000112">
    <property type="protein sequence ID" value="KHS56404.1"/>
    <property type="molecule type" value="Genomic_DNA"/>
</dbReference>
<dbReference type="InterPro" id="IPR023753">
    <property type="entry name" value="FAD/NAD-binding_dom"/>
</dbReference>
<proteinExistence type="inferred from homology"/>
<comment type="caution">
    <text evidence="11">The sequence shown here is derived from an EMBL/GenBank/DDBJ whole genome shotgun (WGS) entry which is preliminary data.</text>
</comment>
<dbReference type="CDD" id="cd00350">
    <property type="entry name" value="rubredoxin_like"/>
    <property type="match status" value="1"/>
</dbReference>
<evidence type="ECO:0000259" key="10">
    <source>
        <dbReference type="PROSITE" id="PS50903"/>
    </source>
</evidence>
<comment type="cofactor">
    <cofactor evidence="1">
        <name>Fe cation</name>
        <dbReference type="ChEBI" id="CHEBI:24875"/>
    </cofactor>
</comment>
<dbReference type="Gene3D" id="3.50.50.60">
    <property type="entry name" value="FAD/NAD(P)-binding domain"/>
    <property type="match status" value="2"/>
</dbReference>
<evidence type="ECO:0000259" key="9">
    <source>
        <dbReference type="PROSITE" id="PS50902"/>
    </source>
</evidence>
<dbReference type="Pfam" id="PF18267">
    <property type="entry name" value="Rubredoxin_C"/>
    <property type="match status" value="1"/>
</dbReference>
<evidence type="ECO:0000256" key="1">
    <source>
        <dbReference type="ARBA" id="ARBA00001962"/>
    </source>
</evidence>
<dbReference type="InterPro" id="IPR008254">
    <property type="entry name" value="Flavodoxin/NO_synth"/>
</dbReference>
<sequence length="844" mass="94138">MDYKELKKDFYWAGILDKDLRIFDIIMETEFGTSYNSYVLKTGDKVILFETAKAKFFQSYLERLKQIVDINKIDYIVVNHTEPDHAGSVEKLIDMNPNIKVVGSTVAINFLKNIVNHDFYSLTVKDNDILKVGDKTLRFISVPHLHWPDTMYTYIEEDETLITCDSFGSHYCLDDIVLSKLTDNEGYMRATKYYFDNIIGPFKPHMLKALGKIKDLKIDMICTGHGPVIDCRIDEIKETYKKWCTVINPNPRKTVIIPYVSAYGYTKELAHEIEKGIKDSGEIDVRIYDLVESDTAKVLEEIGFADGLLFGTPTIVGEALKPIWDLTTSIFAGTHGGKLASAFGSYGWSGEGVPHIIERLKQLRMKVVDGFRVKFKPGKKDLKDAYEYGFNFGCILLNKENKRVKNKVTETPLVKCVVCGEIFDASLDICPVCGVGRENFIPVNVEESNFKKDTNEIFLILGNGAAGINAAKAIRERNNTCNIVMISNENVLSYNRPMLTKSMIAKFDANQLAIYNEEWYKENNITNILDKNVIDINTEEKIVTLDGDMKLKYDKCIYALGSESFIPPIAGNEKEGVIAIRRISDTDKINDILPSVKNAVVIGGGVLGLEAAWELSKAKCNVTVLELAPSLMPRQLDERSGDFLADIIKESGIDLKLNVKIDSIEGEDGVTGVKLGDGEIISADLVVISCGVRANVSLASSCGINVNKAVVVNEKMETNKSDIYACGDCAEFENINYAIWPQAVEMGKVAGANAAGDSVTYETVSAGLTFNGMDTSLFVIGDNGKDPNKKYKTVEFADEKKQTYEKYYFVNNRLSGVILIGDTSRLVDLTMAVEENRLFNKIFK</sequence>
<evidence type="ECO:0000256" key="5">
    <source>
        <dbReference type="ARBA" id="ARBA00022630"/>
    </source>
</evidence>
<dbReference type="SUPFAM" id="SSF52218">
    <property type="entry name" value="Flavoproteins"/>
    <property type="match status" value="1"/>
</dbReference>
<dbReference type="Proteomes" id="UP000031189">
    <property type="component" value="Unassembled WGS sequence"/>
</dbReference>
<comment type="similarity">
    <text evidence="3">In the N-terminal section; belongs to the zinc metallo-hydrolase group 3 family.</text>
</comment>
<dbReference type="InterPro" id="IPR001279">
    <property type="entry name" value="Metallo-B-lactamas"/>
</dbReference>
<dbReference type="InterPro" id="IPR016156">
    <property type="entry name" value="FAD/NAD-linked_Rdtase_dimer_sf"/>
</dbReference>
<dbReference type="PRINTS" id="PR00368">
    <property type="entry name" value="FADPNR"/>
</dbReference>
<dbReference type="InterPro" id="IPR041575">
    <property type="entry name" value="Rubredoxin_C"/>
</dbReference>
<dbReference type="PROSITE" id="PS50902">
    <property type="entry name" value="FLAVODOXIN_LIKE"/>
    <property type="match status" value="1"/>
</dbReference>
<comment type="cofactor">
    <cofactor evidence="2">
        <name>FAD</name>
        <dbReference type="ChEBI" id="CHEBI:57692"/>
    </cofactor>
</comment>
<evidence type="ECO:0000313" key="12">
    <source>
        <dbReference type="Proteomes" id="UP000031189"/>
    </source>
</evidence>
<dbReference type="Gene3D" id="3.60.15.10">
    <property type="entry name" value="Ribonuclease Z/Hydroxyacylglutathione hydrolase-like"/>
    <property type="match status" value="1"/>
</dbReference>
<dbReference type="PANTHER" id="PTHR32145:SF11">
    <property type="entry name" value="DIFLAVIN FLAVOPROTEIN A 2-RELATED"/>
    <property type="match status" value="1"/>
</dbReference>
<dbReference type="PRINTS" id="PR00411">
    <property type="entry name" value="PNDRDTASEI"/>
</dbReference>
<dbReference type="SUPFAM" id="SSF56281">
    <property type="entry name" value="Metallo-hydrolase/oxidoreductase"/>
    <property type="match status" value="1"/>
</dbReference>
<evidence type="ECO:0000313" key="11">
    <source>
        <dbReference type="EMBL" id="KHS56404.1"/>
    </source>
</evidence>
<dbReference type="InterPro" id="IPR036866">
    <property type="entry name" value="RibonucZ/Hydroxyglut_hydro"/>
</dbReference>
<evidence type="ECO:0000256" key="2">
    <source>
        <dbReference type="ARBA" id="ARBA00001974"/>
    </source>
</evidence>
<dbReference type="SMART" id="SM00849">
    <property type="entry name" value="Lactamase_B"/>
    <property type="match status" value="1"/>
</dbReference>
<dbReference type="Gene3D" id="3.40.50.360">
    <property type="match status" value="1"/>
</dbReference>
<evidence type="ECO:0000256" key="6">
    <source>
        <dbReference type="ARBA" id="ARBA00022827"/>
    </source>
</evidence>
<keyword evidence="6" id="KW-0274">FAD</keyword>
<feature type="domain" description="Rubredoxin-like" evidence="10">
    <location>
        <begin position="411"/>
        <end position="443"/>
    </location>
</feature>
<keyword evidence="5" id="KW-0285">Flavoprotein</keyword>
<dbReference type="PROSITE" id="PS50903">
    <property type="entry name" value="RUBREDOXIN_LIKE"/>
    <property type="match status" value="1"/>
</dbReference>
<reference evidence="11 12" key="1">
    <citation type="submission" date="2014-12" db="EMBL/GenBank/DDBJ databases">
        <title>Draft genome sequence of Terrisporobacter sp. 08-306576, isolated from the blood culture of a bacteremia patient.</title>
        <authorList>
            <person name="Lund L.C."/>
            <person name="Sydenham T.V."/>
            <person name="Hogh S.V."/>
            <person name="Skov M.N."/>
            <person name="Kemp M."/>
            <person name="Justesen U.S."/>
        </authorList>
    </citation>
    <scope>NUCLEOTIDE SEQUENCE [LARGE SCALE GENOMIC DNA]</scope>
    <source>
        <strain evidence="11 12">08-306576</strain>
    </source>
</reference>
<evidence type="ECO:0000256" key="4">
    <source>
        <dbReference type="ARBA" id="ARBA00022448"/>
    </source>
</evidence>
<gene>
    <name evidence="11" type="ORF">QX51_13230</name>
</gene>
<dbReference type="CDD" id="cd07709">
    <property type="entry name" value="flavodiiron_proteins_MBL-fold"/>
    <property type="match status" value="1"/>
</dbReference>